<reference evidence="1" key="1">
    <citation type="submission" date="2013-11" db="EMBL/GenBank/DDBJ databases">
        <title>Comparative genomics of Ignicoccus.</title>
        <authorList>
            <person name="Podar M."/>
        </authorList>
    </citation>
    <scope>NUCLEOTIDE SEQUENCE</scope>
    <source>
        <strain evidence="1">DSM 13166</strain>
    </source>
</reference>
<sequence>MEEEELLRFIREQFLSKALFQFLYQEASRLFGDTAARQLLFKIMKESTKMAVKEAQGYVKELIDPNKPCESFKLVYKVFGISDVECEVSGNKAHLIIKNCPLPKKYDPEGKGNACVAMIAIVAGMVEEIMGKKVYVETPKVRFGSARPDIVVEMKKNILMGDPYCEFEAEMKTS</sequence>
<organism evidence="1 2">
    <name type="scientific">Ignicoccus pacificus DSM 13166</name>
    <dbReference type="NCBI Taxonomy" id="940294"/>
    <lineage>
        <taxon>Archaea</taxon>
        <taxon>Thermoproteota</taxon>
        <taxon>Thermoprotei</taxon>
        <taxon>Desulfurococcales</taxon>
        <taxon>Desulfurococcaceae</taxon>
        <taxon>Ignicoccus</taxon>
    </lineage>
</organism>
<keyword evidence="2" id="KW-1185">Reference proteome</keyword>
<accession>A0A977KBU8</accession>
<protein>
    <submittedName>
        <fullName evidence="1">Uncharacterized protein</fullName>
    </submittedName>
</protein>
<name>A0A977KBU8_9CREN</name>
<dbReference type="EMBL" id="CP006868">
    <property type="protein sequence ID" value="UXD22792.1"/>
    <property type="molecule type" value="Genomic_DNA"/>
</dbReference>
<dbReference type="AlphaFoldDB" id="A0A977KBU8"/>
<proteinExistence type="predicted"/>
<evidence type="ECO:0000313" key="2">
    <source>
        <dbReference type="Proteomes" id="UP001063698"/>
    </source>
</evidence>
<dbReference type="KEGG" id="ipc:IPA_08285"/>
<dbReference type="InterPro" id="IPR024096">
    <property type="entry name" value="NO_sig/Golgi_transp_ligand-bd"/>
</dbReference>
<evidence type="ECO:0000313" key="1">
    <source>
        <dbReference type="EMBL" id="UXD22792.1"/>
    </source>
</evidence>
<dbReference type="Proteomes" id="UP001063698">
    <property type="component" value="Chromosome"/>
</dbReference>
<gene>
    <name evidence="1" type="ORF">IPA_08285</name>
</gene>
<dbReference type="SUPFAM" id="SSF111126">
    <property type="entry name" value="Ligand-binding domain in the NO signalling and Golgi transport"/>
    <property type="match status" value="1"/>
</dbReference>